<dbReference type="SMART" id="SM00267">
    <property type="entry name" value="GGDEF"/>
    <property type="match status" value="1"/>
</dbReference>
<dbReference type="NCBIfam" id="TIGR00254">
    <property type="entry name" value="GGDEF"/>
    <property type="match status" value="1"/>
</dbReference>
<dbReference type="Proteomes" id="UP000037326">
    <property type="component" value="Unassembled WGS sequence"/>
</dbReference>
<keyword evidence="1" id="KW-0812">Transmembrane</keyword>
<dbReference type="InterPro" id="IPR000160">
    <property type="entry name" value="GGDEF_dom"/>
</dbReference>
<dbReference type="Pfam" id="PF00990">
    <property type="entry name" value="GGDEF"/>
    <property type="match status" value="1"/>
</dbReference>
<feature type="transmembrane region" description="Helical" evidence="1">
    <location>
        <begin position="40"/>
        <end position="58"/>
    </location>
</feature>
<dbReference type="Gene3D" id="3.30.70.270">
    <property type="match status" value="1"/>
</dbReference>
<keyword evidence="1" id="KW-1133">Transmembrane helix</keyword>
<feature type="transmembrane region" description="Helical" evidence="1">
    <location>
        <begin position="127"/>
        <end position="145"/>
    </location>
</feature>
<protein>
    <recommendedName>
        <fullName evidence="2">GGDEF domain-containing protein</fullName>
    </recommendedName>
</protein>
<dbReference type="PATRIC" id="fig|582475.4.peg.1008"/>
<feature type="domain" description="GGDEF" evidence="2">
    <location>
        <begin position="256"/>
        <end position="388"/>
    </location>
</feature>
<sequence length="395" mass="44618">MNLFLDMKTIILLLCIGYLFTLILISAYGHNHSKGLAIRTFFLAKCSQTIAWFCMVFRGEIPDFLSISFANSILFIGTSLEIIAFLYLQNNFRLKTKMVMIYLVLTLLSIIGFQLIVLFYNKENVRISYYSFVIAVILIPVYRMVLGKASTFLMRIIGSLYLLVIAAFLVRGVTALLSSTDSISLYTPGAYQLISLLSIYLVTNLGNLGFVLLMKEKADHELIRLASYDDLTGTLNRRTFTEKAKKYLTDYSKKGQPLSYLLFDIDNFKTINDTYGHHVGDQVLQDLTTRIKQHLDKEDLFVRYGGDEFGILIPGKDETDSNEIAEQIIQTLDGAISRSLPVTYTISLGVLTVIPDQHMQLETLYTTCDKALYNAKNNGRNGVFRGQIDVHNAVS</sequence>
<dbReference type="CDD" id="cd01949">
    <property type="entry name" value="GGDEF"/>
    <property type="match status" value="1"/>
</dbReference>
<feature type="transmembrane region" description="Helical" evidence="1">
    <location>
        <begin position="6"/>
        <end position="28"/>
    </location>
</feature>
<name>A0A0K9FCS6_9BACI</name>
<evidence type="ECO:0000259" key="2">
    <source>
        <dbReference type="PROSITE" id="PS50887"/>
    </source>
</evidence>
<dbReference type="PANTHER" id="PTHR45138">
    <property type="entry name" value="REGULATORY COMPONENTS OF SENSORY TRANSDUCTION SYSTEM"/>
    <property type="match status" value="1"/>
</dbReference>
<dbReference type="SUPFAM" id="SSF55073">
    <property type="entry name" value="Nucleotide cyclase"/>
    <property type="match status" value="1"/>
</dbReference>
<dbReference type="PROSITE" id="PS50887">
    <property type="entry name" value="GGDEF"/>
    <property type="match status" value="1"/>
</dbReference>
<dbReference type="AlphaFoldDB" id="A0A0K9FCS6"/>
<dbReference type="RefSeq" id="WP_049664993.1">
    <property type="nucleotide sequence ID" value="NZ_JBIVOC010000028.1"/>
</dbReference>
<organism evidence="3 4">
    <name type="scientific">Lysinibacillus xylanilyticus</name>
    <dbReference type="NCBI Taxonomy" id="582475"/>
    <lineage>
        <taxon>Bacteria</taxon>
        <taxon>Bacillati</taxon>
        <taxon>Bacillota</taxon>
        <taxon>Bacilli</taxon>
        <taxon>Bacillales</taxon>
        <taxon>Bacillaceae</taxon>
        <taxon>Lysinibacillus</taxon>
    </lineage>
</organism>
<dbReference type="GO" id="GO:0052621">
    <property type="term" value="F:diguanylate cyclase activity"/>
    <property type="evidence" value="ECO:0007669"/>
    <property type="project" value="TreeGrafter"/>
</dbReference>
<reference evidence="4" key="1">
    <citation type="submission" date="2015-07" db="EMBL/GenBank/DDBJ databases">
        <authorList>
            <consortium name="Consortium for Microbial Forensics and Genomics (microFORGE)"/>
            <person name="Knight B.M."/>
            <person name="Roberts D.P."/>
            <person name="Lin D."/>
            <person name="Hari K."/>
            <person name="Fletcher J."/>
            <person name="Melcher U."/>
            <person name="Blagden T."/>
            <person name="Winegar R.A."/>
        </authorList>
    </citation>
    <scope>NUCLEOTIDE SEQUENCE [LARGE SCALE GENOMIC DNA]</scope>
    <source>
        <strain evidence="4">DSM 23493</strain>
    </source>
</reference>
<evidence type="ECO:0000256" key="1">
    <source>
        <dbReference type="SAM" id="Phobius"/>
    </source>
</evidence>
<feature type="transmembrane region" description="Helical" evidence="1">
    <location>
        <begin position="152"/>
        <end position="170"/>
    </location>
</feature>
<evidence type="ECO:0000313" key="4">
    <source>
        <dbReference type="Proteomes" id="UP000037326"/>
    </source>
</evidence>
<dbReference type="FunFam" id="3.30.70.270:FF:000001">
    <property type="entry name" value="Diguanylate cyclase domain protein"/>
    <property type="match status" value="1"/>
</dbReference>
<comment type="caution">
    <text evidence="3">The sequence shown here is derived from an EMBL/GenBank/DDBJ whole genome shotgun (WGS) entry which is preliminary data.</text>
</comment>
<gene>
    <name evidence="3" type="ORF">ACZ11_07505</name>
</gene>
<feature type="transmembrane region" description="Helical" evidence="1">
    <location>
        <begin position="100"/>
        <end position="121"/>
    </location>
</feature>
<dbReference type="InterPro" id="IPR043128">
    <property type="entry name" value="Rev_trsase/Diguanyl_cyclase"/>
</dbReference>
<feature type="transmembrane region" description="Helical" evidence="1">
    <location>
        <begin position="64"/>
        <end position="88"/>
    </location>
</feature>
<feature type="transmembrane region" description="Helical" evidence="1">
    <location>
        <begin position="190"/>
        <end position="214"/>
    </location>
</feature>
<dbReference type="PANTHER" id="PTHR45138:SF9">
    <property type="entry name" value="DIGUANYLATE CYCLASE DGCM-RELATED"/>
    <property type="match status" value="1"/>
</dbReference>
<proteinExistence type="predicted"/>
<dbReference type="InterPro" id="IPR050469">
    <property type="entry name" value="Diguanylate_Cyclase"/>
</dbReference>
<evidence type="ECO:0000313" key="3">
    <source>
        <dbReference type="EMBL" id="KMY32012.1"/>
    </source>
</evidence>
<accession>A0A0K9FCS6</accession>
<dbReference type="EMBL" id="LFXJ01000005">
    <property type="protein sequence ID" value="KMY32012.1"/>
    <property type="molecule type" value="Genomic_DNA"/>
</dbReference>
<dbReference type="InterPro" id="IPR029787">
    <property type="entry name" value="Nucleotide_cyclase"/>
</dbReference>
<keyword evidence="1" id="KW-0472">Membrane</keyword>
<dbReference type="GeneID" id="96598117"/>